<dbReference type="InterPro" id="IPR007041">
    <property type="entry name" value="Arg_succinylTrfase_AstA/AruG"/>
</dbReference>
<evidence type="ECO:0000256" key="2">
    <source>
        <dbReference type="ARBA" id="ARBA00022679"/>
    </source>
</evidence>
<proteinExistence type="predicted"/>
<sequence length="364" mass="39593">MNDPSPSQFVLRPCAPEDLPAIERIAAASTFGINSLPPDRALLSARIERSLHAFQTQDDASGEESYLFVLEDLARGAVIGTSGIAASAGFHDRFYSYRNEFAVHTSEPLNESNRIHTLHLCHDLTGYTLLTSFYIEPAYANTVAPQLLSRGRLLFIREFAGRFADRIAAETPGLCDSLGHSPFWDAVGRRFFNMDYPQAERLAGGRSKSFIAELLPHSPIYVPLLPEDAQWAIGQLHPDGELPFSILLDEGFDADTYIDVFDGGPTVEARVAMLRTVRHAQRRRARAVSAVHGDWYLVAGTQREGFRATFAQADVTGGELALDTAALARLGQADGATLRCAPLVIDEADEGGDCDGVSAEEGAV</sequence>
<name>A0ABX7M9S3_9RHOO</name>
<gene>
    <name evidence="4" type="ORF">JY500_07655</name>
</gene>
<dbReference type="PANTHER" id="PTHR30420">
    <property type="entry name" value="N-SUCCINYLARGININE DIHYDROLASE"/>
    <property type="match status" value="1"/>
</dbReference>
<dbReference type="NCBIfam" id="TIGR03243">
    <property type="entry name" value="arg_catab_AOST"/>
    <property type="match status" value="1"/>
</dbReference>
<dbReference type="PANTHER" id="PTHR30420:SF1">
    <property type="entry name" value="ARGININE N-SUCCINYLTRANSFERASE"/>
    <property type="match status" value="1"/>
</dbReference>
<evidence type="ECO:0000313" key="4">
    <source>
        <dbReference type="EMBL" id="QSI78477.1"/>
    </source>
</evidence>
<keyword evidence="1" id="KW-0056">Arginine metabolism</keyword>
<dbReference type="InterPro" id="IPR016181">
    <property type="entry name" value="Acyl_CoA_acyltransferase"/>
</dbReference>
<protein>
    <submittedName>
        <fullName evidence="4">Arginine N-succinyltransferase</fullName>
    </submittedName>
</protein>
<organism evidence="4 5">
    <name type="scientific">Niveibacterium microcysteis</name>
    <dbReference type="NCBI Taxonomy" id="2811415"/>
    <lineage>
        <taxon>Bacteria</taxon>
        <taxon>Pseudomonadati</taxon>
        <taxon>Pseudomonadota</taxon>
        <taxon>Betaproteobacteria</taxon>
        <taxon>Rhodocyclales</taxon>
        <taxon>Rhodocyclaceae</taxon>
        <taxon>Niveibacterium</taxon>
    </lineage>
</organism>
<dbReference type="EMBL" id="CP071060">
    <property type="protein sequence ID" value="QSI78477.1"/>
    <property type="molecule type" value="Genomic_DNA"/>
</dbReference>
<keyword evidence="5" id="KW-1185">Reference proteome</keyword>
<dbReference type="SUPFAM" id="SSF55729">
    <property type="entry name" value="Acyl-CoA N-acyltransferases (Nat)"/>
    <property type="match status" value="1"/>
</dbReference>
<keyword evidence="2" id="KW-0808">Transferase</keyword>
<accession>A0ABX7M9S3</accession>
<evidence type="ECO:0000313" key="5">
    <source>
        <dbReference type="Proteomes" id="UP000663570"/>
    </source>
</evidence>
<keyword evidence="3" id="KW-0012">Acyltransferase</keyword>
<dbReference type="Proteomes" id="UP000663570">
    <property type="component" value="Chromosome"/>
</dbReference>
<dbReference type="Pfam" id="PF04958">
    <property type="entry name" value="AstA"/>
    <property type="match status" value="1"/>
</dbReference>
<evidence type="ECO:0000256" key="1">
    <source>
        <dbReference type="ARBA" id="ARBA00022503"/>
    </source>
</evidence>
<reference evidence="4 5" key="1">
    <citation type="submission" date="2021-02" db="EMBL/GenBank/DDBJ databases">
        <title>Niveibacterium changnyeongensis HC41.</title>
        <authorList>
            <person name="Kang M."/>
        </authorList>
    </citation>
    <scope>NUCLEOTIDE SEQUENCE [LARGE SCALE GENOMIC DNA]</scope>
    <source>
        <strain evidence="4 5">HC41</strain>
    </source>
</reference>
<dbReference type="Gene3D" id="2.40.40.20">
    <property type="match status" value="1"/>
</dbReference>
<evidence type="ECO:0000256" key="3">
    <source>
        <dbReference type="ARBA" id="ARBA00023315"/>
    </source>
</evidence>
<dbReference type="RefSeq" id="WP_206255832.1">
    <property type="nucleotide sequence ID" value="NZ_CP071060.1"/>
</dbReference>